<gene>
    <name evidence="1" type="ORF">PQ455_00850</name>
</gene>
<reference evidence="1 2" key="1">
    <citation type="submission" date="2023-02" db="EMBL/GenBank/DDBJ databases">
        <title>Genome sequence of Sphingomonas naphthae.</title>
        <authorList>
            <person name="Kim S."/>
            <person name="Heo J."/>
            <person name="Kwon S.-W."/>
        </authorList>
    </citation>
    <scope>NUCLEOTIDE SEQUENCE [LARGE SCALE GENOMIC DNA]</scope>
    <source>
        <strain evidence="1 2">KACC 18716</strain>
    </source>
</reference>
<proteinExistence type="predicted"/>
<dbReference type="EMBL" id="CP117411">
    <property type="protein sequence ID" value="WCT73812.1"/>
    <property type="molecule type" value="Genomic_DNA"/>
</dbReference>
<evidence type="ECO:0000313" key="2">
    <source>
        <dbReference type="Proteomes" id="UP001220395"/>
    </source>
</evidence>
<evidence type="ECO:0000313" key="1">
    <source>
        <dbReference type="EMBL" id="WCT73812.1"/>
    </source>
</evidence>
<organism evidence="1 2">
    <name type="scientific">Sphingomonas naphthae</name>
    <dbReference type="NCBI Taxonomy" id="1813468"/>
    <lineage>
        <taxon>Bacteria</taxon>
        <taxon>Pseudomonadati</taxon>
        <taxon>Pseudomonadota</taxon>
        <taxon>Alphaproteobacteria</taxon>
        <taxon>Sphingomonadales</taxon>
        <taxon>Sphingomonadaceae</taxon>
        <taxon>Sphingomonas</taxon>
    </lineage>
</organism>
<protein>
    <recommendedName>
        <fullName evidence="3">HTH luxR-type domain-containing protein</fullName>
    </recommendedName>
</protein>
<evidence type="ECO:0008006" key="3">
    <source>
        <dbReference type="Google" id="ProtNLM"/>
    </source>
</evidence>
<sequence length="331" mass="35640">MQQSLVGLMYEAGLDAGAFPVLAEGLANHFRSGGLFSQQLTHGGDVVMTSGFNPASYHDYLTHYRDHDPWLKAGMRQPVNHAVSLEGIVTQQDLSRSEAFADFFRANGNFAHCMGVALEAGSNLYTVSFQREMRDGGYSADEAEALQQLVPHFRRVFRTRELVSLQAGVIGRMAGEEETIWVVDARGTVHWRHGAAGDAGPFAGPTGQQVRKAARDAIDGTTSIATAFDQGGHAIRVSPVAGGNGVPAYALIQRVDHAGRARRQARAARESYGLTASEEALAVSLLLGRTLQEHAALRGNQTSTAQSHLKNMLSKTGTSRQAAFVLLLSRL</sequence>
<dbReference type="RefSeq" id="WP_273688340.1">
    <property type="nucleotide sequence ID" value="NZ_CP117411.1"/>
</dbReference>
<dbReference type="InterPro" id="IPR016032">
    <property type="entry name" value="Sig_transdc_resp-reg_C-effctor"/>
</dbReference>
<dbReference type="SUPFAM" id="SSF46894">
    <property type="entry name" value="C-terminal effector domain of the bipartite response regulators"/>
    <property type="match status" value="1"/>
</dbReference>
<keyword evidence="2" id="KW-1185">Reference proteome</keyword>
<accession>A0ABY7TM90</accession>
<dbReference type="Proteomes" id="UP001220395">
    <property type="component" value="Chromosome"/>
</dbReference>
<name>A0ABY7TM90_9SPHN</name>